<reference evidence="1" key="1">
    <citation type="submission" date="2023-03" db="EMBL/GenBank/DDBJ databases">
        <title>Massive genome expansion in bonnet fungi (Mycena s.s.) driven by repeated elements and novel gene families across ecological guilds.</title>
        <authorList>
            <consortium name="Lawrence Berkeley National Laboratory"/>
            <person name="Harder C.B."/>
            <person name="Miyauchi S."/>
            <person name="Viragh M."/>
            <person name="Kuo A."/>
            <person name="Thoen E."/>
            <person name="Andreopoulos B."/>
            <person name="Lu D."/>
            <person name="Skrede I."/>
            <person name="Drula E."/>
            <person name="Henrissat B."/>
            <person name="Morin E."/>
            <person name="Kohler A."/>
            <person name="Barry K."/>
            <person name="LaButti K."/>
            <person name="Morin E."/>
            <person name="Salamov A."/>
            <person name="Lipzen A."/>
            <person name="Mereny Z."/>
            <person name="Hegedus B."/>
            <person name="Baldrian P."/>
            <person name="Stursova M."/>
            <person name="Weitz H."/>
            <person name="Taylor A."/>
            <person name="Grigoriev I.V."/>
            <person name="Nagy L.G."/>
            <person name="Martin F."/>
            <person name="Kauserud H."/>
        </authorList>
    </citation>
    <scope>NUCLEOTIDE SEQUENCE</scope>
    <source>
        <strain evidence="1">CBHHK002</strain>
    </source>
</reference>
<dbReference type="Proteomes" id="UP001218218">
    <property type="component" value="Unassembled WGS sequence"/>
</dbReference>
<evidence type="ECO:0000313" key="1">
    <source>
        <dbReference type="EMBL" id="KAJ7362405.1"/>
    </source>
</evidence>
<protein>
    <submittedName>
        <fullName evidence="1">Uncharacterized protein</fullName>
    </submittedName>
</protein>
<comment type="caution">
    <text evidence="1">The sequence shown here is derived from an EMBL/GenBank/DDBJ whole genome shotgun (WGS) entry which is preliminary data.</text>
</comment>
<keyword evidence="2" id="KW-1185">Reference proteome</keyword>
<dbReference type="EMBL" id="JARIHO010000004">
    <property type="protein sequence ID" value="KAJ7362405.1"/>
    <property type="molecule type" value="Genomic_DNA"/>
</dbReference>
<evidence type="ECO:0000313" key="2">
    <source>
        <dbReference type="Proteomes" id="UP001218218"/>
    </source>
</evidence>
<gene>
    <name evidence="1" type="ORF">DFH08DRAFT_950675</name>
</gene>
<name>A0AAD7ALL9_9AGAR</name>
<sequence length="151" mass="17425">MTPRKPQLRRVCVAYLAIPSPSLWIFASKACATSSVCAHPNDLLLDWSHFRRTGPMRHVLLFHHCIPHVWMWVRSVGSGMWGGASITSHPIHPRPRARCPPPLPACFPASREHEHEHALLVSEREFHTRTERQRMMSVLELLDDMREARNE</sequence>
<organism evidence="1 2">
    <name type="scientific">Mycena albidolilacea</name>
    <dbReference type="NCBI Taxonomy" id="1033008"/>
    <lineage>
        <taxon>Eukaryota</taxon>
        <taxon>Fungi</taxon>
        <taxon>Dikarya</taxon>
        <taxon>Basidiomycota</taxon>
        <taxon>Agaricomycotina</taxon>
        <taxon>Agaricomycetes</taxon>
        <taxon>Agaricomycetidae</taxon>
        <taxon>Agaricales</taxon>
        <taxon>Marasmiineae</taxon>
        <taxon>Mycenaceae</taxon>
        <taxon>Mycena</taxon>
    </lineage>
</organism>
<proteinExistence type="predicted"/>
<dbReference type="AlphaFoldDB" id="A0AAD7ALL9"/>
<accession>A0AAD7ALL9</accession>